<dbReference type="OrthoDB" id="248713at2"/>
<dbReference type="EMBL" id="CP036279">
    <property type="protein sequence ID" value="QDU62611.1"/>
    <property type="molecule type" value="Genomic_DNA"/>
</dbReference>
<dbReference type="Pfam" id="PF07596">
    <property type="entry name" value="SBP_bac_10"/>
    <property type="match status" value="1"/>
</dbReference>
<dbReference type="AlphaFoldDB" id="A0A518B6L1"/>
<evidence type="ECO:0000256" key="1">
    <source>
        <dbReference type="SAM" id="Phobius"/>
    </source>
</evidence>
<evidence type="ECO:0000313" key="3">
    <source>
        <dbReference type="EMBL" id="QDU62611.1"/>
    </source>
</evidence>
<feature type="domain" description="DUF1559" evidence="2">
    <location>
        <begin position="35"/>
        <end position="291"/>
    </location>
</feature>
<keyword evidence="1" id="KW-0812">Transmembrane</keyword>
<dbReference type="KEGG" id="knv:Pan216_34780"/>
<organism evidence="3 4">
    <name type="scientific">Kolteria novifilia</name>
    <dbReference type="NCBI Taxonomy" id="2527975"/>
    <lineage>
        <taxon>Bacteria</taxon>
        <taxon>Pseudomonadati</taxon>
        <taxon>Planctomycetota</taxon>
        <taxon>Planctomycetia</taxon>
        <taxon>Kolteriales</taxon>
        <taxon>Kolteriaceae</taxon>
        <taxon>Kolteria</taxon>
    </lineage>
</organism>
<accession>A0A518B6L1</accession>
<dbReference type="Proteomes" id="UP000317093">
    <property type="component" value="Chromosome"/>
</dbReference>
<dbReference type="InterPro" id="IPR027558">
    <property type="entry name" value="Pre_pil_HX9DG_C"/>
</dbReference>
<dbReference type="PANTHER" id="PTHR30093">
    <property type="entry name" value="GENERAL SECRETION PATHWAY PROTEIN G"/>
    <property type="match status" value="1"/>
</dbReference>
<dbReference type="InterPro" id="IPR045584">
    <property type="entry name" value="Pilin-like"/>
</dbReference>
<dbReference type="Pfam" id="PF07963">
    <property type="entry name" value="N_methyl"/>
    <property type="match status" value="1"/>
</dbReference>
<dbReference type="NCBIfam" id="TIGR02532">
    <property type="entry name" value="IV_pilin_GFxxxE"/>
    <property type="match status" value="1"/>
</dbReference>
<protein>
    <recommendedName>
        <fullName evidence="2">DUF1559 domain-containing protein</fullName>
    </recommendedName>
</protein>
<dbReference type="SUPFAM" id="SSF54523">
    <property type="entry name" value="Pili subunits"/>
    <property type="match status" value="1"/>
</dbReference>
<dbReference type="Gene3D" id="3.30.700.10">
    <property type="entry name" value="Glycoprotein, Type 4 Pilin"/>
    <property type="match status" value="1"/>
</dbReference>
<dbReference type="InterPro" id="IPR011453">
    <property type="entry name" value="DUF1559"/>
</dbReference>
<gene>
    <name evidence="3" type="ORF">Pan216_34780</name>
</gene>
<dbReference type="RefSeq" id="WP_145259493.1">
    <property type="nucleotide sequence ID" value="NZ_CP036279.1"/>
</dbReference>
<feature type="transmembrane region" description="Helical" evidence="1">
    <location>
        <begin position="12"/>
        <end position="34"/>
    </location>
</feature>
<dbReference type="InterPro" id="IPR012902">
    <property type="entry name" value="N_methyl_site"/>
</dbReference>
<proteinExistence type="predicted"/>
<dbReference type="NCBIfam" id="TIGR04294">
    <property type="entry name" value="pre_pil_HX9DG"/>
    <property type="match status" value="1"/>
</dbReference>
<name>A0A518B6L1_9BACT</name>
<dbReference type="PANTHER" id="PTHR30093:SF2">
    <property type="entry name" value="TYPE II SECRETION SYSTEM PROTEIN H"/>
    <property type="match status" value="1"/>
</dbReference>
<keyword evidence="1" id="KW-0472">Membrane</keyword>
<keyword evidence="1" id="KW-1133">Transmembrane helix</keyword>
<sequence>MAFRKKRSLGFTLVELLVVIAIIGVLVGLLLPAIQQAREAARRAQCANNLKQIGTALHNYLDTTAGVIPRAVNHSTGPNCCCVTDNGEVGHTIHSMLLPFVDRQNLYDQINFDVRTNHANNTTVRRSVVTAYMCPSALVIRETNYAQHNYPAATSSHGYGVCGIHGSRTGSGAFASRWGLIKEGPPPTVVDSQMRLRNVTDGLSKTIAFSEVAKGLDYIVEAGQINRMGRSWFDGNAAYGNTGFTTHPISTPNNPEPNWGGVRNHGAVGSYHTGGVNAVLLDGTVRFVGNGIEGNTWQALGSVQGSEIVEGY</sequence>
<keyword evidence="4" id="KW-1185">Reference proteome</keyword>
<evidence type="ECO:0000313" key="4">
    <source>
        <dbReference type="Proteomes" id="UP000317093"/>
    </source>
</evidence>
<evidence type="ECO:0000259" key="2">
    <source>
        <dbReference type="Pfam" id="PF07596"/>
    </source>
</evidence>
<reference evidence="3 4" key="1">
    <citation type="submission" date="2019-02" db="EMBL/GenBank/DDBJ databases">
        <title>Deep-cultivation of Planctomycetes and their phenomic and genomic characterization uncovers novel biology.</title>
        <authorList>
            <person name="Wiegand S."/>
            <person name="Jogler M."/>
            <person name="Boedeker C."/>
            <person name="Pinto D."/>
            <person name="Vollmers J."/>
            <person name="Rivas-Marin E."/>
            <person name="Kohn T."/>
            <person name="Peeters S.H."/>
            <person name="Heuer A."/>
            <person name="Rast P."/>
            <person name="Oberbeckmann S."/>
            <person name="Bunk B."/>
            <person name="Jeske O."/>
            <person name="Meyerdierks A."/>
            <person name="Storesund J.E."/>
            <person name="Kallscheuer N."/>
            <person name="Luecker S."/>
            <person name="Lage O.M."/>
            <person name="Pohl T."/>
            <person name="Merkel B.J."/>
            <person name="Hornburger P."/>
            <person name="Mueller R.-W."/>
            <person name="Bruemmer F."/>
            <person name="Labrenz M."/>
            <person name="Spormann A.M."/>
            <person name="Op den Camp H."/>
            <person name="Overmann J."/>
            <person name="Amann R."/>
            <person name="Jetten M.S.M."/>
            <person name="Mascher T."/>
            <person name="Medema M.H."/>
            <person name="Devos D.P."/>
            <person name="Kaster A.-K."/>
            <person name="Ovreas L."/>
            <person name="Rohde M."/>
            <person name="Galperin M.Y."/>
            <person name="Jogler C."/>
        </authorList>
    </citation>
    <scope>NUCLEOTIDE SEQUENCE [LARGE SCALE GENOMIC DNA]</scope>
    <source>
        <strain evidence="3 4">Pan216</strain>
    </source>
</reference>